<proteinExistence type="predicted"/>
<accession>A0A3L6SXH9</accession>
<organism evidence="1 2">
    <name type="scientific">Panicum miliaceum</name>
    <name type="common">Proso millet</name>
    <name type="synonym">Broomcorn millet</name>
    <dbReference type="NCBI Taxonomy" id="4540"/>
    <lineage>
        <taxon>Eukaryota</taxon>
        <taxon>Viridiplantae</taxon>
        <taxon>Streptophyta</taxon>
        <taxon>Embryophyta</taxon>
        <taxon>Tracheophyta</taxon>
        <taxon>Spermatophyta</taxon>
        <taxon>Magnoliopsida</taxon>
        <taxon>Liliopsida</taxon>
        <taxon>Poales</taxon>
        <taxon>Poaceae</taxon>
        <taxon>PACMAD clade</taxon>
        <taxon>Panicoideae</taxon>
        <taxon>Panicodae</taxon>
        <taxon>Paniceae</taxon>
        <taxon>Panicinae</taxon>
        <taxon>Panicum</taxon>
        <taxon>Panicum sect. Panicum</taxon>
    </lineage>
</organism>
<dbReference type="Proteomes" id="UP000275267">
    <property type="component" value="Unassembled WGS sequence"/>
</dbReference>
<evidence type="ECO:0000313" key="1">
    <source>
        <dbReference type="EMBL" id="RLN29017.1"/>
    </source>
</evidence>
<dbReference type="AlphaFoldDB" id="A0A3L6SXH9"/>
<comment type="caution">
    <text evidence="1">The sequence shown here is derived from an EMBL/GenBank/DDBJ whole genome shotgun (WGS) entry which is preliminary data.</text>
</comment>
<evidence type="ECO:0000313" key="2">
    <source>
        <dbReference type="Proteomes" id="UP000275267"/>
    </source>
</evidence>
<sequence length="87" mass="9926">MRLDGIIENKDKYKMEDGDKKTDVTWKPSTSASIPYTHRKFSNKLWMASFTNNTGELTSGSHIRFMSQEFIAASMGELRLISTFTQA</sequence>
<keyword evidence="2" id="KW-1185">Reference proteome</keyword>
<name>A0A3L6SXH9_PANMI</name>
<protein>
    <submittedName>
        <fullName evidence="1">Disease resistance RPP13-like protein 2</fullName>
    </submittedName>
</protein>
<gene>
    <name evidence="1" type="ORF">C2845_PM05G17270</name>
</gene>
<dbReference type="EMBL" id="PQIB02000003">
    <property type="protein sequence ID" value="RLN29017.1"/>
    <property type="molecule type" value="Genomic_DNA"/>
</dbReference>
<dbReference type="STRING" id="4540.A0A3L6SXH9"/>
<reference evidence="2" key="1">
    <citation type="journal article" date="2019" name="Nat. Commun.">
        <title>The genome of broomcorn millet.</title>
        <authorList>
            <person name="Zou C."/>
            <person name="Miki D."/>
            <person name="Li D."/>
            <person name="Tang Q."/>
            <person name="Xiao L."/>
            <person name="Rajput S."/>
            <person name="Deng P."/>
            <person name="Jia W."/>
            <person name="Huang R."/>
            <person name="Zhang M."/>
            <person name="Sun Y."/>
            <person name="Hu J."/>
            <person name="Fu X."/>
            <person name="Schnable P.S."/>
            <person name="Li F."/>
            <person name="Zhang H."/>
            <person name="Feng B."/>
            <person name="Zhu X."/>
            <person name="Liu R."/>
            <person name="Schnable J.C."/>
            <person name="Zhu J.-K."/>
            <person name="Zhang H."/>
        </authorList>
    </citation>
    <scope>NUCLEOTIDE SEQUENCE [LARGE SCALE GENOMIC DNA]</scope>
</reference>